<evidence type="ECO:0000313" key="3">
    <source>
        <dbReference type="Proteomes" id="UP001199106"/>
    </source>
</evidence>
<comment type="caution">
    <text evidence="2">The sequence shown here is derived from an EMBL/GenBank/DDBJ whole genome shotgun (WGS) entry which is preliminary data.</text>
</comment>
<keyword evidence="3" id="KW-1185">Reference proteome</keyword>
<feature type="region of interest" description="Disordered" evidence="1">
    <location>
        <begin position="1"/>
        <end position="21"/>
    </location>
</feature>
<reference evidence="2" key="1">
    <citation type="submission" date="2021-07" db="EMBL/GenBank/DDBJ databases">
        <title>Genome Resource of American Ginseng Black Spot Pathogen Alternaria panax.</title>
        <authorList>
            <person name="Qiu C."/>
            <person name="Wang W."/>
            <person name="Liu Z."/>
        </authorList>
    </citation>
    <scope>NUCLEOTIDE SEQUENCE</scope>
    <source>
        <strain evidence="2">BNCC115425</strain>
    </source>
</reference>
<organism evidence="2 3">
    <name type="scientific">Alternaria panax</name>
    <dbReference type="NCBI Taxonomy" id="48097"/>
    <lineage>
        <taxon>Eukaryota</taxon>
        <taxon>Fungi</taxon>
        <taxon>Dikarya</taxon>
        <taxon>Ascomycota</taxon>
        <taxon>Pezizomycotina</taxon>
        <taxon>Dothideomycetes</taxon>
        <taxon>Pleosporomycetidae</taxon>
        <taxon>Pleosporales</taxon>
        <taxon>Pleosporineae</taxon>
        <taxon>Pleosporaceae</taxon>
        <taxon>Alternaria</taxon>
        <taxon>Alternaria sect. Panax</taxon>
    </lineage>
</organism>
<dbReference type="Proteomes" id="UP001199106">
    <property type="component" value="Unassembled WGS sequence"/>
</dbReference>
<evidence type="ECO:0000313" key="2">
    <source>
        <dbReference type="EMBL" id="KAG9195750.1"/>
    </source>
</evidence>
<proteinExistence type="predicted"/>
<dbReference type="AlphaFoldDB" id="A0AAD4IJF4"/>
<evidence type="ECO:0000256" key="1">
    <source>
        <dbReference type="SAM" id="MobiDB-lite"/>
    </source>
</evidence>
<accession>A0AAD4IJF4</accession>
<name>A0AAD4IJF4_9PLEO</name>
<feature type="compositionally biased region" description="Polar residues" evidence="1">
    <location>
        <begin position="10"/>
        <end position="21"/>
    </location>
</feature>
<gene>
    <name evidence="2" type="ORF">G6011_00871</name>
</gene>
<dbReference type="EMBL" id="JAANER010000001">
    <property type="protein sequence ID" value="KAG9195750.1"/>
    <property type="molecule type" value="Genomic_DNA"/>
</dbReference>
<protein>
    <submittedName>
        <fullName evidence="2">Uncharacterized protein</fullName>
    </submittedName>
</protein>
<sequence>MQAHEDALTLLTSGPQKTSNRSMENLLSIHGVQEGYYPLSESSDTIQRKTILEELSDILNLRGRLQQIGATFSDSGEMLTYGNPFSPDDFKAMIHLGPLYDDQWNSSFVESYEPPD</sequence>